<proteinExistence type="predicted"/>
<dbReference type="AlphaFoldDB" id="A0A226E7G9"/>
<evidence type="ECO:0000313" key="3">
    <source>
        <dbReference type="Proteomes" id="UP000198287"/>
    </source>
</evidence>
<sequence>MPNLKKSESEDSNPHKNPQGRSFDFKMPDFPEMKMDMDFPEMNFPTMDMADAMKMPDMSMSETSGNAQKKKNKGKNDKNPPAKKNSKTKSKKKPQKKKNPKNKPQKKKNSKKKPGSKEPSPKSSQKPVKSVTKDKDGNVSVTVVATGDQDAIAFASDGDSGDMEKEMAKMKADMDAMMMF</sequence>
<gene>
    <name evidence="2" type="ORF">Fcan01_10742</name>
</gene>
<feature type="compositionally biased region" description="Basic residues" evidence="1">
    <location>
        <begin position="84"/>
        <end position="114"/>
    </location>
</feature>
<evidence type="ECO:0000256" key="1">
    <source>
        <dbReference type="SAM" id="MobiDB-lite"/>
    </source>
</evidence>
<feature type="compositionally biased region" description="Low complexity" evidence="1">
    <location>
        <begin position="47"/>
        <end position="67"/>
    </location>
</feature>
<feature type="region of interest" description="Disordered" evidence="1">
    <location>
        <begin position="1"/>
        <end position="139"/>
    </location>
</feature>
<reference evidence="2 3" key="1">
    <citation type="submission" date="2015-12" db="EMBL/GenBank/DDBJ databases">
        <title>The genome of Folsomia candida.</title>
        <authorList>
            <person name="Faddeeva A."/>
            <person name="Derks M.F."/>
            <person name="Anvar Y."/>
            <person name="Smit S."/>
            <person name="Van Straalen N."/>
            <person name="Roelofs D."/>
        </authorList>
    </citation>
    <scope>NUCLEOTIDE SEQUENCE [LARGE SCALE GENOMIC DNA]</scope>
    <source>
        <strain evidence="2 3">VU population</strain>
        <tissue evidence="2">Whole body</tissue>
    </source>
</reference>
<accession>A0A226E7G9</accession>
<comment type="caution">
    <text evidence="2">The sequence shown here is derived from an EMBL/GenBank/DDBJ whole genome shotgun (WGS) entry which is preliminary data.</text>
</comment>
<feature type="compositionally biased region" description="Basic and acidic residues" evidence="1">
    <location>
        <begin position="1"/>
        <end position="14"/>
    </location>
</feature>
<dbReference type="EMBL" id="LNIX01000005">
    <property type="protein sequence ID" value="OXA53542.1"/>
    <property type="molecule type" value="Genomic_DNA"/>
</dbReference>
<keyword evidence="3" id="KW-1185">Reference proteome</keyword>
<evidence type="ECO:0000313" key="2">
    <source>
        <dbReference type="EMBL" id="OXA53542.1"/>
    </source>
</evidence>
<dbReference type="Proteomes" id="UP000198287">
    <property type="component" value="Unassembled WGS sequence"/>
</dbReference>
<protein>
    <submittedName>
        <fullName evidence="2">Uncharacterized protein</fullName>
    </submittedName>
</protein>
<feature type="compositionally biased region" description="Low complexity" evidence="1">
    <location>
        <begin position="121"/>
        <end position="130"/>
    </location>
</feature>
<name>A0A226E7G9_FOLCA</name>
<organism evidence="2 3">
    <name type="scientific">Folsomia candida</name>
    <name type="common">Springtail</name>
    <dbReference type="NCBI Taxonomy" id="158441"/>
    <lineage>
        <taxon>Eukaryota</taxon>
        <taxon>Metazoa</taxon>
        <taxon>Ecdysozoa</taxon>
        <taxon>Arthropoda</taxon>
        <taxon>Hexapoda</taxon>
        <taxon>Collembola</taxon>
        <taxon>Entomobryomorpha</taxon>
        <taxon>Isotomoidea</taxon>
        <taxon>Isotomidae</taxon>
        <taxon>Proisotominae</taxon>
        <taxon>Folsomia</taxon>
    </lineage>
</organism>
<feature type="compositionally biased region" description="Basic and acidic residues" evidence="1">
    <location>
        <begin position="23"/>
        <end position="37"/>
    </location>
</feature>